<dbReference type="Proteomes" id="UP000046784">
    <property type="component" value="Unassembled WGS sequence"/>
</dbReference>
<evidence type="ECO:0000313" key="9">
    <source>
        <dbReference type="EMBL" id="CFQ99666.1"/>
    </source>
</evidence>
<comment type="caution">
    <text evidence="9">The sequence shown here is derived from an EMBL/GenBank/DDBJ whole genome shotgun (WGS) entry which is preliminary data.</text>
</comment>
<sequence>MTTIQQAPHIANVRMNPNLTPLPTSTGKEQITANNLNVQDVKSLTSDFTAASGKPQLAAPLVGISHDDMSTQLNDLSNPENTARLDDLRIAMSITPEGLKQALNHVLQREIAATSESAGNRVLLDALMADDVEQRNLTAAAQTMLSSSLLKETQAVQLGEESLDNIAESKDSVKESRFIGIQTNDMMRFMLSMLRQVMAEINISERRINSMFTTLSADMTEKAAESTIREGKEIFNGAIAGFATSLGIAGAGAAFQGRGLSKQNQVVNKHLKPANIDRAQAQSMARNLHKMDAPTLAKANDANNFMEIGGHRIDIGAKQTPAVKGNSSSDVTAKPSQVETTKPSQVETATLAEQTNAKQANIKSINDVQNRAELHGQEYDRKTNKYRTQGSIAEQMSRMSDNAGQLANNSNLSAVKESEADKMIQNSTAEVARSIASDKEKQIDRSQEAIKEMRQHMSNMRDSTIRTNQSLIKG</sequence>
<dbReference type="EMBL" id="CGCB01000010">
    <property type="protein sequence ID" value="CFQ99666.1"/>
    <property type="molecule type" value="Genomic_DNA"/>
</dbReference>
<evidence type="ECO:0000313" key="10">
    <source>
        <dbReference type="Proteomes" id="UP000046784"/>
    </source>
</evidence>
<comment type="similarity">
    <text evidence="6">Belongs to the SctB/SipC family.</text>
</comment>
<evidence type="ECO:0000256" key="1">
    <source>
        <dbReference type="ARBA" id="ARBA00004379"/>
    </source>
</evidence>
<feature type="region of interest" description="Disordered" evidence="8">
    <location>
        <begin position="319"/>
        <end position="346"/>
    </location>
</feature>
<evidence type="ECO:0000256" key="2">
    <source>
        <dbReference type="ARBA" id="ARBA00004613"/>
    </source>
</evidence>
<feature type="coiled-coil region" evidence="7">
    <location>
        <begin position="436"/>
        <end position="463"/>
    </location>
</feature>
<protein>
    <submittedName>
        <fullName evidence="9">Membrane protein</fullName>
    </submittedName>
</protein>
<dbReference type="NCBIfam" id="TIGR02101">
    <property type="entry name" value="IpaC_SipC"/>
    <property type="match status" value="1"/>
</dbReference>
<evidence type="ECO:0000256" key="5">
    <source>
        <dbReference type="ARBA" id="ARBA00023026"/>
    </source>
</evidence>
<keyword evidence="5" id="KW-0843">Virulence</keyword>
<accession>A0AAI8ZR06</accession>
<evidence type="ECO:0000256" key="8">
    <source>
        <dbReference type="SAM" id="MobiDB-lite"/>
    </source>
</evidence>
<dbReference type="PRINTS" id="PR01608">
    <property type="entry name" value="BACINVASINC"/>
</dbReference>
<proteinExistence type="inferred from homology"/>
<gene>
    <name evidence="9" type="primary">yspC</name>
    <name evidence="9" type="ORF">ERS008524_01986</name>
</gene>
<evidence type="ECO:0000256" key="6">
    <source>
        <dbReference type="ARBA" id="ARBA00035650"/>
    </source>
</evidence>
<keyword evidence="4" id="KW-0472">Membrane</keyword>
<organism evidence="9 10">
    <name type="scientific">Yersinia frederiksenii</name>
    <dbReference type="NCBI Taxonomy" id="29484"/>
    <lineage>
        <taxon>Bacteria</taxon>
        <taxon>Pseudomonadati</taxon>
        <taxon>Pseudomonadota</taxon>
        <taxon>Gammaproteobacteria</taxon>
        <taxon>Enterobacterales</taxon>
        <taxon>Yersiniaceae</taxon>
        <taxon>Yersinia</taxon>
    </lineage>
</organism>
<dbReference type="GO" id="GO:0005576">
    <property type="term" value="C:extracellular region"/>
    <property type="evidence" value="ECO:0007669"/>
    <property type="project" value="UniProtKB-SubCell"/>
</dbReference>
<name>A0AAI8ZR06_YERFR</name>
<evidence type="ECO:0000256" key="7">
    <source>
        <dbReference type="SAM" id="Coils"/>
    </source>
</evidence>
<keyword evidence="3" id="KW-0964">Secreted</keyword>
<dbReference type="AlphaFoldDB" id="A0AAI8ZR06"/>
<dbReference type="GO" id="GO:0033644">
    <property type="term" value="C:host cell membrane"/>
    <property type="evidence" value="ECO:0007669"/>
    <property type="project" value="UniProtKB-SubCell"/>
</dbReference>
<reference evidence="9 10" key="1">
    <citation type="submission" date="2015-03" db="EMBL/GenBank/DDBJ databases">
        <authorList>
            <consortium name="Pathogen Informatics"/>
            <person name="Murphy D."/>
        </authorList>
    </citation>
    <scope>NUCLEOTIDE SEQUENCE [LARGE SCALE GENOMIC DNA]</scope>
    <source>
        <strain evidence="9 10">3400/83</strain>
    </source>
</reference>
<evidence type="ECO:0000256" key="3">
    <source>
        <dbReference type="ARBA" id="ARBA00022525"/>
    </source>
</evidence>
<dbReference type="InterPro" id="IPR005427">
    <property type="entry name" value="BipC/SctB"/>
</dbReference>
<dbReference type="RefSeq" id="WP_050874606.1">
    <property type="nucleotide sequence ID" value="NZ_CABMMF010000010.1"/>
</dbReference>
<keyword evidence="4" id="KW-1043">Host membrane</keyword>
<evidence type="ECO:0000256" key="4">
    <source>
        <dbReference type="ARBA" id="ARBA00022870"/>
    </source>
</evidence>
<comment type="subcellular location">
    <subcellularLocation>
        <location evidence="1">Host membrane</location>
        <topology evidence="1">Single-pass membrane protein</topology>
    </subcellularLocation>
    <subcellularLocation>
        <location evidence="2">Secreted</location>
    </subcellularLocation>
</comment>
<keyword evidence="7" id="KW-0175">Coiled coil</keyword>
<feature type="compositionally biased region" description="Polar residues" evidence="8">
    <location>
        <begin position="325"/>
        <end position="346"/>
    </location>
</feature>
<dbReference type="Pfam" id="PF09599">
    <property type="entry name" value="IpaC_SipC"/>
    <property type="match status" value="1"/>
</dbReference>